<proteinExistence type="predicted"/>
<dbReference type="EMBL" id="JBHUOP010000002">
    <property type="protein sequence ID" value="MFD2839954.1"/>
    <property type="molecule type" value="Genomic_DNA"/>
</dbReference>
<accession>A0ABW5XEX4</accession>
<evidence type="ECO:0000259" key="1">
    <source>
        <dbReference type="Pfam" id="PF02589"/>
    </source>
</evidence>
<evidence type="ECO:0000313" key="3">
    <source>
        <dbReference type="Proteomes" id="UP001597391"/>
    </source>
</evidence>
<dbReference type="InterPro" id="IPR003741">
    <property type="entry name" value="LUD_dom"/>
</dbReference>
<comment type="caution">
    <text evidence="2">The sequence shown here is derived from an EMBL/GenBank/DDBJ whole genome shotgun (WGS) entry which is preliminary data.</text>
</comment>
<dbReference type="PANTHER" id="PTHR43682:SF1">
    <property type="entry name" value="LACTATE UTILIZATION PROTEIN C"/>
    <property type="match status" value="1"/>
</dbReference>
<dbReference type="InterPro" id="IPR037171">
    <property type="entry name" value="NagB/RpiA_transferase-like"/>
</dbReference>
<dbReference type="Proteomes" id="UP001597391">
    <property type="component" value="Unassembled WGS sequence"/>
</dbReference>
<sequence length="219" mass="23186">MTDARTDILDSIARALDGVISSLSDAGYDEVPRNYRHSSPVAAGSAEAVDILIDRLEDYRAVVHRVPADGVAAAVSEILKPSGSVVCPPGLPVDWLGQVADRVSVVTDGTPEFLTPYELDEIDAVITAARVACADTGTIVLDGEADQGRRAITLVPDTHLCVVEVNQVVHLLPEAVTVLAQHPERPLTWISGPSATSDIELNRVEGVHGPRNLHVIIAG</sequence>
<dbReference type="PANTHER" id="PTHR43682">
    <property type="entry name" value="LACTATE UTILIZATION PROTEIN C"/>
    <property type="match status" value="1"/>
</dbReference>
<dbReference type="InterPro" id="IPR024185">
    <property type="entry name" value="FTHF_cligase-like_sf"/>
</dbReference>
<keyword evidence="3" id="KW-1185">Reference proteome</keyword>
<reference evidence="3" key="1">
    <citation type="journal article" date="2019" name="Int. J. Syst. Evol. Microbiol.">
        <title>The Global Catalogue of Microorganisms (GCM) 10K type strain sequencing project: providing services to taxonomists for standard genome sequencing and annotation.</title>
        <authorList>
            <consortium name="The Broad Institute Genomics Platform"/>
            <consortium name="The Broad Institute Genome Sequencing Center for Infectious Disease"/>
            <person name="Wu L."/>
            <person name="Ma J."/>
        </authorList>
    </citation>
    <scope>NUCLEOTIDE SEQUENCE [LARGE SCALE GENOMIC DNA]</scope>
    <source>
        <strain evidence="3">KCTC 33576</strain>
    </source>
</reference>
<dbReference type="Gene3D" id="3.40.50.10420">
    <property type="entry name" value="NagB/RpiA/CoA transferase-like"/>
    <property type="match status" value="1"/>
</dbReference>
<protein>
    <submittedName>
        <fullName evidence="2">Lactate utilization protein C</fullName>
    </submittedName>
</protein>
<feature type="domain" description="LUD" evidence="1">
    <location>
        <begin position="120"/>
        <end position="217"/>
    </location>
</feature>
<organism evidence="2 3">
    <name type="scientific">Populibacterium corticicola</name>
    <dbReference type="NCBI Taxonomy" id="1812826"/>
    <lineage>
        <taxon>Bacteria</taxon>
        <taxon>Bacillati</taxon>
        <taxon>Actinomycetota</taxon>
        <taxon>Actinomycetes</taxon>
        <taxon>Micrococcales</taxon>
        <taxon>Jonesiaceae</taxon>
        <taxon>Populibacterium</taxon>
    </lineage>
</organism>
<evidence type="ECO:0000313" key="2">
    <source>
        <dbReference type="EMBL" id="MFD2839954.1"/>
    </source>
</evidence>
<gene>
    <name evidence="2" type="ORF">ACFSYH_05135</name>
</gene>
<dbReference type="Pfam" id="PF02589">
    <property type="entry name" value="LUD_dom"/>
    <property type="match status" value="1"/>
</dbReference>
<dbReference type="SUPFAM" id="SSF100950">
    <property type="entry name" value="NagB/RpiA/CoA transferase-like"/>
    <property type="match status" value="1"/>
</dbReference>
<dbReference type="RefSeq" id="WP_377465566.1">
    <property type="nucleotide sequence ID" value="NZ_JBHUOP010000002.1"/>
</dbReference>
<name>A0ABW5XEX4_9MICO</name>